<dbReference type="SUPFAM" id="SSF52058">
    <property type="entry name" value="L domain-like"/>
    <property type="match status" value="1"/>
</dbReference>
<protein>
    <submittedName>
        <fullName evidence="5">Leucine-rich repeat-containing protein 58-like</fullName>
    </submittedName>
</protein>
<reference evidence="5" key="1">
    <citation type="submission" date="2017-11" db="EMBL/GenBank/DDBJ databases">
        <title>The sensing device of the deep-sea amphipod.</title>
        <authorList>
            <person name="Kobayashi H."/>
            <person name="Nagahama T."/>
            <person name="Arai W."/>
            <person name="Sasagawa Y."/>
            <person name="Umeda M."/>
            <person name="Hayashi T."/>
            <person name="Nikaido I."/>
            <person name="Watanabe H."/>
            <person name="Oguri K."/>
            <person name="Kitazato H."/>
            <person name="Fujioka K."/>
            <person name="Kido Y."/>
            <person name="Takami H."/>
        </authorList>
    </citation>
    <scope>NUCLEOTIDE SEQUENCE</scope>
    <source>
        <tissue evidence="5">Whole body</tissue>
    </source>
</reference>
<evidence type="ECO:0000313" key="5">
    <source>
        <dbReference type="EMBL" id="LAC20892.1"/>
    </source>
</evidence>
<organism evidence="5">
    <name type="scientific">Hirondellea gigas</name>
    <dbReference type="NCBI Taxonomy" id="1518452"/>
    <lineage>
        <taxon>Eukaryota</taxon>
        <taxon>Metazoa</taxon>
        <taxon>Ecdysozoa</taxon>
        <taxon>Arthropoda</taxon>
        <taxon>Crustacea</taxon>
        <taxon>Multicrustacea</taxon>
        <taxon>Malacostraca</taxon>
        <taxon>Eumalacostraca</taxon>
        <taxon>Peracarida</taxon>
        <taxon>Amphipoda</taxon>
        <taxon>Amphilochidea</taxon>
        <taxon>Lysianassida</taxon>
        <taxon>Lysianassidira</taxon>
        <taxon>Lysianassoidea</taxon>
        <taxon>Lysianassidae</taxon>
        <taxon>Hirondellea</taxon>
    </lineage>
</organism>
<dbReference type="InterPro" id="IPR001611">
    <property type="entry name" value="Leu-rich_rpt"/>
</dbReference>
<name>A0A6A7FS50_9CRUS</name>
<feature type="region of interest" description="Disordered" evidence="3">
    <location>
        <begin position="41"/>
        <end position="86"/>
    </location>
</feature>
<evidence type="ECO:0000259" key="4">
    <source>
        <dbReference type="Pfam" id="PF23598"/>
    </source>
</evidence>
<sequence length="484" mass="54110">MYYCNESSDSDTAQDSKSLDFSYLMLDSHSLSNHLRNSIREQQSVKRVKSSRRDHVSTDEPSTSNYNNATESAQFPSTSSSLANETGNTLKDNFSWNKGIKFENTSDSLTYGAVDQCIGDSNSEQLRILSLNSTSAHSSKISEDGVTYTVIRKDNITEKLDLNHNQIINLPFEIIQYHKLRFVNLSNNNISHVNDYILQLPELQTLILKNNAICNDGLPKELSVLSKLREVNLSSNLLTAVPPSLCQVSSLRYLYLGNNQIPELTPDIKGLQSLQILNMGGNNLTSVPDDVGELSKLEALILCNNKLQKLPRAISRLSNLRSLLLHNNKLCTLPVEIVKLKGISELSLRDNPLVSRFVNSCAKDLMLNPPSLKELAARTVRQNRIQYTAQDLPPVLHRYLSSGHKCVNPKCKGVYFASCVEHIKFVDFCGMYRVPLMHYLCSSRCTEQTPSFYGSDQSDDSDEGDDAAAAHRVQDSNMRKVLLG</sequence>
<dbReference type="InterPro" id="IPR032675">
    <property type="entry name" value="LRR_dom_sf"/>
</dbReference>
<proteinExistence type="evidence at transcript level"/>
<dbReference type="InterPro" id="IPR003591">
    <property type="entry name" value="Leu-rich_rpt_typical-subtyp"/>
</dbReference>
<keyword evidence="1" id="KW-0433">Leucine-rich repeat</keyword>
<dbReference type="PANTHER" id="PTHR48051">
    <property type="match status" value="1"/>
</dbReference>
<accession>A0A6A7FS50</accession>
<evidence type="ECO:0000256" key="3">
    <source>
        <dbReference type="SAM" id="MobiDB-lite"/>
    </source>
</evidence>
<dbReference type="Pfam" id="PF23598">
    <property type="entry name" value="LRR_14"/>
    <property type="match status" value="1"/>
</dbReference>
<dbReference type="InterPro" id="IPR055414">
    <property type="entry name" value="LRR_R13L4/SHOC2-like"/>
</dbReference>
<dbReference type="SMART" id="SM00369">
    <property type="entry name" value="LRR_TYP"/>
    <property type="match status" value="6"/>
</dbReference>
<evidence type="ECO:0000256" key="2">
    <source>
        <dbReference type="ARBA" id="ARBA00022737"/>
    </source>
</evidence>
<dbReference type="PROSITE" id="PS51450">
    <property type="entry name" value="LRR"/>
    <property type="match status" value="3"/>
</dbReference>
<dbReference type="AlphaFoldDB" id="A0A6A7FS50"/>
<feature type="compositionally biased region" description="Polar residues" evidence="3">
    <location>
        <begin position="59"/>
        <end position="86"/>
    </location>
</feature>
<evidence type="ECO:0000256" key="1">
    <source>
        <dbReference type="ARBA" id="ARBA00022614"/>
    </source>
</evidence>
<feature type="compositionally biased region" description="Acidic residues" evidence="3">
    <location>
        <begin position="457"/>
        <end position="466"/>
    </location>
</feature>
<dbReference type="InterPro" id="IPR050216">
    <property type="entry name" value="LRR_domain-containing"/>
</dbReference>
<dbReference type="PANTHER" id="PTHR48051:SF1">
    <property type="entry name" value="RAS SUPPRESSOR PROTEIN 1"/>
    <property type="match status" value="1"/>
</dbReference>
<keyword evidence="2" id="KW-0677">Repeat</keyword>
<dbReference type="EMBL" id="IACT01001547">
    <property type="protein sequence ID" value="LAC20892.1"/>
    <property type="molecule type" value="mRNA"/>
</dbReference>
<dbReference type="Gene3D" id="3.80.10.10">
    <property type="entry name" value="Ribonuclease Inhibitor"/>
    <property type="match status" value="2"/>
</dbReference>
<feature type="region of interest" description="Disordered" evidence="3">
    <location>
        <begin position="452"/>
        <end position="471"/>
    </location>
</feature>
<dbReference type="GO" id="GO:0005737">
    <property type="term" value="C:cytoplasm"/>
    <property type="evidence" value="ECO:0007669"/>
    <property type="project" value="TreeGrafter"/>
</dbReference>
<feature type="domain" description="Disease resistance R13L4/SHOC-2-like LRR" evidence="4">
    <location>
        <begin position="245"/>
        <end position="323"/>
    </location>
</feature>